<name>A0A9P5Z3A4_9AGAR</name>
<evidence type="ECO:0000313" key="4">
    <source>
        <dbReference type="EMBL" id="KAF9479490.1"/>
    </source>
</evidence>
<feature type="signal peptide" evidence="3">
    <location>
        <begin position="1"/>
        <end position="34"/>
    </location>
</feature>
<keyword evidence="2" id="KW-0812">Transmembrane</keyword>
<dbReference type="OrthoDB" id="3039272at2759"/>
<feature type="region of interest" description="Disordered" evidence="1">
    <location>
        <begin position="106"/>
        <end position="130"/>
    </location>
</feature>
<feature type="compositionally biased region" description="Polar residues" evidence="1">
    <location>
        <begin position="682"/>
        <end position="696"/>
    </location>
</feature>
<feature type="region of interest" description="Disordered" evidence="1">
    <location>
        <begin position="643"/>
        <end position="747"/>
    </location>
</feature>
<dbReference type="Proteomes" id="UP000807469">
    <property type="component" value="Unassembled WGS sequence"/>
</dbReference>
<keyword evidence="2" id="KW-0472">Membrane</keyword>
<feature type="region of interest" description="Disordered" evidence="1">
    <location>
        <begin position="181"/>
        <end position="314"/>
    </location>
</feature>
<evidence type="ECO:0008006" key="6">
    <source>
        <dbReference type="Google" id="ProtNLM"/>
    </source>
</evidence>
<organism evidence="4 5">
    <name type="scientific">Pholiota conissans</name>
    <dbReference type="NCBI Taxonomy" id="109636"/>
    <lineage>
        <taxon>Eukaryota</taxon>
        <taxon>Fungi</taxon>
        <taxon>Dikarya</taxon>
        <taxon>Basidiomycota</taxon>
        <taxon>Agaricomycotina</taxon>
        <taxon>Agaricomycetes</taxon>
        <taxon>Agaricomycetidae</taxon>
        <taxon>Agaricales</taxon>
        <taxon>Agaricineae</taxon>
        <taxon>Strophariaceae</taxon>
        <taxon>Pholiota</taxon>
    </lineage>
</organism>
<feature type="compositionally biased region" description="Polar residues" evidence="1">
    <location>
        <begin position="727"/>
        <end position="744"/>
    </location>
</feature>
<dbReference type="AlphaFoldDB" id="A0A9P5Z3A4"/>
<evidence type="ECO:0000256" key="3">
    <source>
        <dbReference type="SAM" id="SignalP"/>
    </source>
</evidence>
<feature type="compositionally biased region" description="Basic and acidic residues" evidence="1">
    <location>
        <begin position="884"/>
        <end position="894"/>
    </location>
</feature>
<keyword evidence="2" id="KW-1133">Transmembrane helix</keyword>
<dbReference type="EMBL" id="MU155212">
    <property type="protein sequence ID" value="KAF9479490.1"/>
    <property type="molecule type" value="Genomic_DNA"/>
</dbReference>
<feature type="compositionally biased region" description="Low complexity" evidence="1">
    <location>
        <begin position="244"/>
        <end position="258"/>
    </location>
</feature>
<comment type="caution">
    <text evidence="4">The sequence shown here is derived from an EMBL/GenBank/DDBJ whole genome shotgun (WGS) entry which is preliminary data.</text>
</comment>
<feature type="region of interest" description="Disordered" evidence="1">
    <location>
        <begin position="520"/>
        <end position="544"/>
    </location>
</feature>
<reference evidence="4" key="1">
    <citation type="submission" date="2020-11" db="EMBL/GenBank/DDBJ databases">
        <authorList>
            <consortium name="DOE Joint Genome Institute"/>
            <person name="Ahrendt S."/>
            <person name="Riley R."/>
            <person name="Andreopoulos W."/>
            <person name="Labutti K."/>
            <person name="Pangilinan J."/>
            <person name="Ruiz-Duenas F.J."/>
            <person name="Barrasa J.M."/>
            <person name="Sanchez-Garcia M."/>
            <person name="Camarero S."/>
            <person name="Miyauchi S."/>
            <person name="Serrano A."/>
            <person name="Linde D."/>
            <person name="Babiker R."/>
            <person name="Drula E."/>
            <person name="Ayuso-Fernandez I."/>
            <person name="Pacheco R."/>
            <person name="Padilla G."/>
            <person name="Ferreira P."/>
            <person name="Barriuso J."/>
            <person name="Kellner H."/>
            <person name="Castanera R."/>
            <person name="Alfaro M."/>
            <person name="Ramirez L."/>
            <person name="Pisabarro A.G."/>
            <person name="Kuo A."/>
            <person name="Tritt A."/>
            <person name="Lipzen A."/>
            <person name="He G."/>
            <person name="Yan M."/>
            <person name="Ng V."/>
            <person name="Cullen D."/>
            <person name="Martin F."/>
            <person name="Rosso M.-N."/>
            <person name="Henrissat B."/>
            <person name="Hibbett D."/>
            <person name="Martinez A.T."/>
            <person name="Grigoriev I.V."/>
        </authorList>
    </citation>
    <scope>NUCLEOTIDE SEQUENCE</scope>
    <source>
        <strain evidence="4">CIRM-BRFM 674</strain>
    </source>
</reference>
<evidence type="ECO:0000313" key="5">
    <source>
        <dbReference type="Proteomes" id="UP000807469"/>
    </source>
</evidence>
<keyword evidence="5" id="KW-1185">Reference proteome</keyword>
<feature type="compositionally biased region" description="Basic and acidic residues" evidence="1">
    <location>
        <begin position="520"/>
        <end position="532"/>
    </location>
</feature>
<feature type="compositionally biased region" description="Low complexity" evidence="1">
    <location>
        <begin position="269"/>
        <end position="314"/>
    </location>
</feature>
<feature type="chain" id="PRO_5040446069" description="Transmembrane protein" evidence="3">
    <location>
        <begin position="35"/>
        <end position="894"/>
    </location>
</feature>
<evidence type="ECO:0000256" key="2">
    <source>
        <dbReference type="SAM" id="Phobius"/>
    </source>
</evidence>
<feature type="compositionally biased region" description="Polar residues" evidence="1">
    <location>
        <begin position="535"/>
        <end position="544"/>
    </location>
</feature>
<accession>A0A9P5Z3A4</accession>
<keyword evidence="3" id="KW-0732">Signal</keyword>
<feature type="compositionally biased region" description="Polar residues" evidence="1">
    <location>
        <begin position="259"/>
        <end position="268"/>
    </location>
</feature>
<sequence length="894" mass="94678">MRTCRIFNAAVSHVVLCWFALQITLLFYFPTASAFPHRASANNVLDATRTLSRIRTCSTSGGTDEEQSSPEASATRENKWNNEIPHNLRIEKHRWAIFELDNSTTSADKSATDHETTTLVSPPAAESLDVGGSAATRCTARTSSSSGELTWTLFRGWVTPATALMNVVANYRRIPATTDSNAAETASAPVTHMVDPPSSAAAETDVTTTTSSTITQSQASIPSSVTSPSSEDRPFSSSTAQPGSTFQSPATSSPTSSTEQDPTPSSVASSTEDINTTATTTSSSLSTRDTSTSSGESGVSPAPSSPTAGGSAASLLPRTTSVQTIASTIVSSRSSTSLSSATHATVLGESDWDDLSSQDDHRPVDLVHNVPYITMDRRIFFKQVFGHSFVKVLIANDDVHQVGEQLADDLLSSWISNSILEFPTWSPTAPVVIPSSSSTETSSTTVTTGALRTNTASFSSFARNTGAIIGVSLAATIALVCLVLVLFFACRQYRRRRGVHNGSTDNILTLAREVSWRRPVDGDDDSYVEKPQSHPPSGSIEQSIDGTHEAYASTSAGHGSAESGAAITTMPMNTVFGGQTPMPGLGQSIQGAIALPATSILLSQPTDFRDAPHVSSNPYRHVHAGGSRSDTALTLAGELSCSHEETLSSSSTEELARKPHGKRKSLSGPRPLTSKAGHRHSSTPPSAFANAQQLPGSSDYERQTPPPEQSDRMSVRSFISRLRNGRRTSAQSMSTIRAPSYSQSREPDVSVLSSETMISPSLLNPPITISPPRPILTFPRGVTGNSYNPLSAEGAEAAAHNGSGPTAVLWPPATLPPSPSASTNSSMVEGLLHPRLGLGQGQNHQASMTSLRDHEDYSRPISGLVNNHLRSTTTFDIQDNSDVEEGKENDSIHS</sequence>
<feature type="region of interest" description="Disordered" evidence="1">
    <location>
        <begin position="56"/>
        <end position="80"/>
    </location>
</feature>
<feature type="compositionally biased region" description="Low complexity" evidence="1">
    <location>
        <begin position="198"/>
        <end position="229"/>
    </location>
</feature>
<evidence type="ECO:0000256" key="1">
    <source>
        <dbReference type="SAM" id="MobiDB-lite"/>
    </source>
</evidence>
<feature type="transmembrane region" description="Helical" evidence="2">
    <location>
        <begin position="467"/>
        <end position="490"/>
    </location>
</feature>
<gene>
    <name evidence="4" type="ORF">BDN70DRAFT_932550</name>
</gene>
<protein>
    <recommendedName>
        <fullName evidence="6">Transmembrane protein</fullName>
    </recommendedName>
</protein>
<feature type="region of interest" description="Disordered" evidence="1">
    <location>
        <begin position="872"/>
        <end position="894"/>
    </location>
</feature>
<proteinExistence type="predicted"/>